<dbReference type="RefSeq" id="XP_052745505.1">
    <property type="nucleotide sequence ID" value="XM_052889545.1"/>
</dbReference>
<evidence type="ECO:0000259" key="8">
    <source>
        <dbReference type="Pfam" id="PF13359"/>
    </source>
</evidence>
<gene>
    <name evidence="11" type="primary">LOC112054372</name>
    <name evidence="10" type="synonym">LOC112046951</name>
    <name evidence="17" type="synonym">LOC112054371</name>
    <name evidence="12" type="synonym">LOC128198219</name>
    <name evidence="13" type="synonym">LOC128198225</name>
    <name evidence="14" type="synonym">LOC128199431</name>
    <name evidence="15" type="synonym">LOC128199473</name>
    <name evidence="16" type="synonym">LOC128199506</name>
    <name evidence="18" type="synonym">LOC128199536</name>
    <name evidence="19" type="synonym">LOC128199537</name>
    <name evidence="20" type="synonym">LOC128199538</name>
</gene>
<dbReference type="RefSeq" id="XP_052745504.1">
    <property type="nucleotide sequence ID" value="XM_052889544.1"/>
</dbReference>
<dbReference type="KEGG" id="bany:112046951"/>
<proteinExistence type="inferred from homology"/>
<dbReference type="RefSeq" id="XP_023939587.2">
    <property type="nucleotide sequence ID" value="XM_024083819.2"/>
</dbReference>
<keyword evidence="4" id="KW-0540">Nuclease</keyword>
<dbReference type="OrthoDB" id="6627079at2759"/>
<dbReference type="GO" id="GO:0005634">
    <property type="term" value="C:nucleus"/>
    <property type="evidence" value="ECO:0007669"/>
    <property type="project" value="UniProtKB-SubCell"/>
</dbReference>
<evidence type="ECO:0000313" key="18">
    <source>
        <dbReference type="RefSeq" id="XP_052745503.1"/>
    </source>
</evidence>
<evidence type="ECO:0000313" key="14">
    <source>
        <dbReference type="RefSeq" id="XP_052744816.1"/>
    </source>
</evidence>
<dbReference type="PANTHER" id="PTHR22930:SF269">
    <property type="entry name" value="NUCLEASE HARBI1-LIKE PROTEIN"/>
    <property type="match status" value="1"/>
</dbReference>
<name>A0A6J1P1E1_BICAN</name>
<evidence type="ECO:0000256" key="1">
    <source>
        <dbReference type="ARBA" id="ARBA00001968"/>
    </source>
</evidence>
<evidence type="ECO:0000313" key="13">
    <source>
        <dbReference type="RefSeq" id="XP_052738385.1"/>
    </source>
</evidence>
<dbReference type="Proteomes" id="UP001652582">
    <property type="component" value="Chromosome 25"/>
</dbReference>
<dbReference type="Proteomes" id="UP001652582">
    <property type="component" value="Chromosome 16"/>
</dbReference>
<dbReference type="GO" id="GO:0016787">
    <property type="term" value="F:hydrolase activity"/>
    <property type="evidence" value="ECO:0007669"/>
    <property type="project" value="UniProtKB-KW"/>
</dbReference>
<dbReference type="InterPro" id="IPR045249">
    <property type="entry name" value="HARBI1-like"/>
</dbReference>
<dbReference type="KEGG" id="bany:112056967"/>
<dbReference type="GeneID" id="112054372"/>
<evidence type="ECO:0000256" key="6">
    <source>
        <dbReference type="ARBA" id="ARBA00022801"/>
    </source>
</evidence>
<dbReference type="RefSeq" id="XP_052745441.1">
    <property type="nucleotide sequence ID" value="XM_052889481.1"/>
</dbReference>
<comment type="similarity">
    <text evidence="3">Belongs to the HARBI1 family.</text>
</comment>
<dbReference type="RefSeq" id="XP_052738367.1">
    <property type="nucleotide sequence ID" value="XM_052882407.1"/>
</dbReference>
<comment type="cofactor">
    <cofactor evidence="1">
        <name>a divalent metal cation</name>
        <dbReference type="ChEBI" id="CHEBI:60240"/>
    </cofactor>
</comment>
<dbReference type="RefSeq" id="XP_052744816.1">
    <property type="nucleotide sequence ID" value="XM_052888856.1"/>
</dbReference>
<evidence type="ECO:0000256" key="4">
    <source>
        <dbReference type="ARBA" id="ARBA00022722"/>
    </source>
</evidence>
<evidence type="ECO:0000313" key="11">
    <source>
        <dbReference type="RefSeq" id="XP_023949911.1"/>
    </source>
</evidence>
<dbReference type="RefSeq" id="XP_023949911.1">
    <property type="nucleotide sequence ID" value="XM_024094143.1"/>
</dbReference>
<dbReference type="RefSeq" id="XP_052745153.1">
    <property type="nucleotide sequence ID" value="XM_052889193.1"/>
</dbReference>
<dbReference type="Proteomes" id="UP001652582">
    <property type="component" value="Chromosome 23"/>
</dbReference>
<evidence type="ECO:0000313" key="10">
    <source>
        <dbReference type="RefSeq" id="XP_023939587.2"/>
    </source>
</evidence>
<evidence type="ECO:0000313" key="12">
    <source>
        <dbReference type="RefSeq" id="XP_052738367.1"/>
    </source>
</evidence>
<comment type="subcellular location">
    <subcellularLocation>
        <location evidence="2">Nucleus</location>
    </subcellularLocation>
</comment>
<dbReference type="InterPro" id="IPR027806">
    <property type="entry name" value="HARBI1_dom"/>
</dbReference>
<reference evidence="11" key="1">
    <citation type="submission" date="2025-04" db="UniProtKB">
        <authorList>
            <consortium name="RefSeq"/>
        </authorList>
    </citation>
    <scope>IDENTIFICATION</scope>
</reference>
<keyword evidence="7" id="KW-0539">Nucleus</keyword>
<dbReference type="Proteomes" id="UP001652582">
    <property type="component" value="Chromosome 26"/>
</dbReference>
<keyword evidence="5" id="KW-0479">Metal-binding</keyword>
<organism evidence="9 11">
    <name type="scientific">Bicyclus anynana</name>
    <name type="common">Squinting bush brown butterfly</name>
    <dbReference type="NCBI Taxonomy" id="110368"/>
    <lineage>
        <taxon>Eukaryota</taxon>
        <taxon>Metazoa</taxon>
        <taxon>Ecdysozoa</taxon>
        <taxon>Arthropoda</taxon>
        <taxon>Hexapoda</taxon>
        <taxon>Insecta</taxon>
        <taxon>Pterygota</taxon>
        <taxon>Neoptera</taxon>
        <taxon>Endopterygota</taxon>
        <taxon>Lepidoptera</taxon>
        <taxon>Glossata</taxon>
        <taxon>Ditrysia</taxon>
        <taxon>Papilionoidea</taxon>
        <taxon>Nymphalidae</taxon>
        <taxon>Satyrinae</taxon>
        <taxon>Satyrini</taxon>
        <taxon>Mycalesina</taxon>
        <taxon>Bicyclus</taxon>
    </lineage>
</organism>
<dbReference type="RefSeq" id="XP_052745409.1">
    <property type="nucleotide sequence ID" value="XM_052889449.1"/>
</dbReference>
<evidence type="ECO:0000313" key="17">
    <source>
        <dbReference type="RefSeq" id="XP_052745441.1"/>
    </source>
</evidence>
<accession>A0A6J1P1E1</accession>
<sequence length="416" mass="48437">MRPCVRKAIATTAFILIHQLVQKKKRKKSKHFWIKTLYKNRFQAGNRIFEELCFDDAESNFTRMNKIEFEHLYSLINAKISKKDTNFREAITARERLLVTLRFLATGDSYTSLQYLFRISKQRISVIVHEVCDALIDVLRDYVKIPSSEEEWLTIAREFETKWNFPHAIAAMDGKHVILQSPINSGNDFDCYKLFPSIVLFALVDANYKFLYVDVGSKGRISDGGVFKNTNLYKKLERRELNIPPPEILQIPYETAVPYFILADKAFALDEYTMKPYEGTPNRGSMERIFNYRLSRARRVVENAFGILSSVFRVLRKPILLEPEKATKVVLTTIYLYNYLRRDQEASQRFTAPGSFDVEAEGTIIPGRWRQDTEMSSMLPIRAMPRRGPTDLKEIRSHLGRHFITNGAIAWQNNYQ</sequence>
<accession>A0A6J1N378</accession>
<dbReference type="GO" id="GO:0004518">
    <property type="term" value="F:nuclease activity"/>
    <property type="evidence" value="ECO:0007669"/>
    <property type="project" value="UniProtKB-KW"/>
</dbReference>
<evidence type="ECO:0000256" key="3">
    <source>
        <dbReference type="ARBA" id="ARBA00006958"/>
    </source>
</evidence>
<evidence type="ECO:0000313" key="20">
    <source>
        <dbReference type="RefSeq" id="XP_052745505.1"/>
    </source>
</evidence>
<feature type="domain" description="DDE Tnp4" evidence="8">
    <location>
        <begin position="172"/>
        <end position="338"/>
    </location>
</feature>
<dbReference type="PANTHER" id="PTHR22930">
    <property type="match status" value="1"/>
</dbReference>
<evidence type="ECO:0000256" key="7">
    <source>
        <dbReference type="ARBA" id="ARBA00023242"/>
    </source>
</evidence>
<evidence type="ECO:0000313" key="19">
    <source>
        <dbReference type="RefSeq" id="XP_052745504.1"/>
    </source>
</evidence>
<evidence type="ECO:0000313" key="16">
    <source>
        <dbReference type="RefSeq" id="XP_052745409.1"/>
    </source>
</evidence>
<dbReference type="Pfam" id="PF13359">
    <property type="entry name" value="DDE_Tnp_4"/>
    <property type="match status" value="1"/>
</dbReference>
<evidence type="ECO:0000313" key="15">
    <source>
        <dbReference type="RefSeq" id="XP_052745153.1"/>
    </source>
</evidence>
<dbReference type="RefSeq" id="XP_052745503.1">
    <property type="nucleotide sequence ID" value="XM_052889543.1"/>
</dbReference>
<evidence type="ECO:0000256" key="5">
    <source>
        <dbReference type="ARBA" id="ARBA00022723"/>
    </source>
</evidence>
<evidence type="ECO:0000256" key="2">
    <source>
        <dbReference type="ARBA" id="ARBA00004123"/>
    </source>
</evidence>
<keyword evidence="9" id="KW-1185">Reference proteome</keyword>
<dbReference type="GO" id="GO:0046872">
    <property type="term" value="F:metal ion binding"/>
    <property type="evidence" value="ECO:0007669"/>
    <property type="project" value="UniProtKB-KW"/>
</dbReference>
<dbReference type="RefSeq" id="XP_052738385.1">
    <property type="nucleotide sequence ID" value="XM_052882425.1"/>
</dbReference>
<dbReference type="AlphaFoldDB" id="A0A6J1P1E1"/>
<evidence type="ECO:0000313" key="9">
    <source>
        <dbReference type="Proteomes" id="UP001652582"/>
    </source>
</evidence>
<dbReference type="Proteomes" id="UP001652582">
    <property type="component" value="Chromosome 7"/>
</dbReference>
<dbReference type="KEGG" id="bany:112054372"/>
<protein>
    <submittedName>
        <fullName evidence="10">Uncharacterized protein LOC112046951</fullName>
    </submittedName>
    <submittedName>
        <fullName evidence="17">Uncharacterized protein LOC112054371 isoform X1</fullName>
    </submittedName>
    <submittedName>
        <fullName evidence="11">Uncharacterized protein LOC112054372</fullName>
    </submittedName>
    <submittedName>
        <fullName evidence="13">Uncharacterized protein LOC128198225</fullName>
    </submittedName>
    <submittedName>
        <fullName evidence="14">Uncharacterized protein LOC128199431</fullName>
    </submittedName>
    <submittedName>
        <fullName evidence="15">Uncharacterized protein LOC128199473</fullName>
    </submittedName>
    <submittedName>
        <fullName evidence="16">Uncharacterized protein LOC128199506</fullName>
    </submittedName>
    <submittedName>
        <fullName evidence="18">Uncharacterized protein LOC128199536</fullName>
    </submittedName>
    <submittedName>
        <fullName evidence="19">Uncharacterized protein LOC128199537</fullName>
    </submittedName>
    <submittedName>
        <fullName evidence="20">Uncharacterized protein LOC128199538</fullName>
    </submittedName>
</protein>
<keyword evidence="6" id="KW-0378">Hydrolase</keyword>